<sequence length="73" mass="7900">MVGLPALADIAFSIEEDGDLWAAGMDSLTSVQLLLVLEEKFQVELPDEALTFETFRSIRTLSAVLESNGASAR</sequence>
<evidence type="ECO:0000313" key="3">
    <source>
        <dbReference type="Proteomes" id="UP000756387"/>
    </source>
</evidence>
<comment type="caution">
    <text evidence="2">The sequence shown here is derived from an EMBL/GenBank/DDBJ whole genome shotgun (WGS) entry which is preliminary data.</text>
</comment>
<dbReference type="EMBL" id="JADCSA010000006">
    <property type="protein sequence ID" value="MBE7324650.1"/>
    <property type="molecule type" value="Genomic_DNA"/>
</dbReference>
<dbReference type="SUPFAM" id="SSF47336">
    <property type="entry name" value="ACP-like"/>
    <property type="match status" value="1"/>
</dbReference>
<feature type="domain" description="Carrier" evidence="1">
    <location>
        <begin position="1"/>
        <end position="69"/>
    </location>
</feature>
<dbReference type="RefSeq" id="WP_193637971.1">
    <property type="nucleotide sequence ID" value="NZ_JADCSA010000006.1"/>
</dbReference>
<evidence type="ECO:0000313" key="2">
    <source>
        <dbReference type="EMBL" id="MBE7324650.1"/>
    </source>
</evidence>
<gene>
    <name evidence="2" type="ORF">IEQ44_08290</name>
</gene>
<dbReference type="Gene3D" id="1.10.1200.10">
    <property type="entry name" value="ACP-like"/>
    <property type="match status" value="1"/>
</dbReference>
<evidence type="ECO:0000259" key="1">
    <source>
        <dbReference type="PROSITE" id="PS50075"/>
    </source>
</evidence>
<dbReference type="InterPro" id="IPR009081">
    <property type="entry name" value="PP-bd_ACP"/>
</dbReference>
<reference evidence="2 3" key="1">
    <citation type="submission" date="2020-10" db="EMBL/GenBank/DDBJ databases">
        <title>Nocardioides sp. isolated from sludge.</title>
        <authorList>
            <person name="Zhang X."/>
        </authorList>
    </citation>
    <scope>NUCLEOTIDE SEQUENCE [LARGE SCALE GENOMIC DNA]</scope>
    <source>
        <strain evidence="2 3">Y6</strain>
    </source>
</reference>
<dbReference type="InterPro" id="IPR036736">
    <property type="entry name" value="ACP-like_sf"/>
</dbReference>
<organism evidence="2 3">
    <name type="scientific">Nocardioides malaquae</name>
    <dbReference type="NCBI Taxonomy" id="2773426"/>
    <lineage>
        <taxon>Bacteria</taxon>
        <taxon>Bacillati</taxon>
        <taxon>Actinomycetota</taxon>
        <taxon>Actinomycetes</taxon>
        <taxon>Propionibacteriales</taxon>
        <taxon>Nocardioidaceae</taxon>
        <taxon>Nocardioides</taxon>
    </lineage>
</organism>
<dbReference type="Pfam" id="PF00550">
    <property type="entry name" value="PP-binding"/>
    <property type="match status" value="1"/>
</dbReference>
<name>A0ABR9RTE4_9ACTN</name>
<dbReference type="Proteomes" id="UP000756387">
    <property type="component" value="Unassembled WGS sequence"/>
</dbReference>
<dbReference type="PROSITE" id="PS50075">
    <property type="entry name" value="CARRIER"/>
    <property type="match status" value="1"/>
</dbReference>
<protein>
    <recommendedName>
        <fullName evidence="1">Carrier domain-containing protein</fullName>
    </recommendedName>
</protein>
<proteinExistence type="predicted"/>
<keyword evidence="3" id="KW-1185">Reference proteome</keyword>
<accession>A0ABR9RTE4</accession>